<dbReference type="InterPro" id="IPR036890">
    <property type="entry name" value="HATPase_C_sf"/>
</dbReference>
<proteinExistence type="predicted"/>
<dbReference type="Pfam" id="PF13581">
    <property type="entry name" value="HATPase_c_2"/>
    <property type="match status" value="1"/>
</dbReference>
<feature type="domain" description="Histidine kinase/HSP90-like ATPase" evidence="1">
    <location>
        <begin position="114"/>
        <end position="230"/>
    </location>
</feature>
<dbReference type="EMBL" id="PKTG01000064">
    <property type="protein sequence ID" value="PLX18371.1"/>
    <property type="molecule type" value="Genomic_DNA"/>
</dbReference>
<gene>
    <name evidence="2" type="ORF">C0601_04960</name>
</gene>
<dbReference type="SUPFAM" id="SSF55874">
    <property type="entry name" value="ATPase domain of HSP90 chaperone/DNA topoisomerase II/histidine kinase"/>
    <property type="match status" value="1"/>
</dbReference>
<reference evidence="2 3" key="1">
    <citation type="submission" date="2017-11" db="EMBL/GenBank/DDBJ databases">
        <title>Genome-resolved metagenomics identifies genetic mobility, metabolic interactions, and unexpected diversity in perchlorate-reducing communities.</title>
        <authorList>
            <person name="Barnum T.P."/>
            <person name="Figueroa I.A."/>
            <person name="Carlstrom C.I."/>
            <person name="Lucas L.N."/>
            <person name="Engelbrektson A.L."/>
            <person name="Coates J.D."/>
        </authorList>
    </citation>
    <scope>NUCLEOTIDE SEQUENCE [LARGE SCALE GENOMIC DNA]</scope>
    <source>
        <strain evidence="2">BM706</strain>
    </source>
</reference>
<evidence type="ECO:0000313" key="2">
    <source>
        <dbReference type="EMBL" id="PLX18371.1"/>
    </source>
</evidence>
<evidence type="ECO:0000313" key="3">
    <source>
        <dbReference type="Proteomes" id="UP000234857"/>
    </source>
</evidence>
<dbReference type="Proteomes" id="UP000234857">
    <property type="component" value="Unassembled WGS sequence"/>
</dbReference>
<dbReference type="Gene3D" id="3.30.565.10">
    <property type="entry name" value="Histidine kinase-like ATPase, C-terminal domain"/>
    <property type="match status" value="1"/>
</dbReference>
<evidence type="ECO:0000259" key="1">
    <source>
        <dbReference type="Pfam" id="PF13581"/>
    </source>
</evidence>
<dbReference type="InterPro" id="IPR003594">
    <property type="entry name" value="HATPase_dom"/>
</dbReference>
<organism evidence="2 3">
    <name type="scientific">Muiribacterium halophilum</name>
    <dbReference type="NCBI Taxonomy" id="2053465"/>
    <lineage>
        <taxon>Bacteria</taxon>
        <taxon>Candidatus Muiribacteriota</taxon>
        <taxon>Candidatus Muiribacteriia</taxon>
        <taxon>Candidatus Muiribacteriales</taxon>
        <taxon>Candidatus Muiribacteriaceae</taxon>
        <taxon>Candidatus Muiribacterium</taxon>
    </lineage>
</organism>
<name>A0A2N5ZIB1_MUIH1</name>
<sequence length="232" mass="27529">MMYRFLTDRECIINIKEPINVKTCIGKDFFCGKNPDEKEKLVFLLSSKDYLKTMKLSSFNQYPVVYSGNDLLREGIVPDFTLSDVDGSFYEKLESFWYNRKQIKRELHMIIKNDLGYIEQVIDEVFDFIQTFYAREDALYLKLVLDESLNNAYYHGNKQNPERHIRFLMRYYGYKIEFTIEDEGKGFNVSDSLDKDIDVFSPRGRGIMLINSLMDEVAFRYRGNIINMVKYI</sequence>
<comment type="caution">
    <text evidence="2">The sequence shown here is derived from an EMBL/GenBank/DDBJ whole genome shotgun (WGS) entry which is preliminary data.</text>
</comment>
<dbReference type="AlphaFoldDB" id="A0A2N5ZIB1"/>
<dbReference type="CDD" id="cd16936">
    <property type="entry name" value="HATPase_RsbW-like"/>
    <property type="match status" value="1"/>
</dbReference>
<accession>A0A2N5ZIB1</accession>
<protein>
    <recommendedName>
        <fullName evidence="1">Histidine kinase/HSP90-like ATPase domain-containing protein</fullName>
    </recommendedName>
</protein>